<proteinExistence type="predicted"/>
<accession>A0A8H2W9G8</accession>
<comment type="caution">
    <text evidence="2">The sequence shown here is derived from an EMBL/GenBank/DDBJ whole genome shotgun (WGS) entry which is preliminary data.</text>
</comment>
<organism evidence="2 3">
    <name type="scientific">Rhizoctonia solani</name>
    <dbReference type="NCBI Taxonomy" id="456999"/>
    <lineage>
        <taxon>Eukaryota</taxon>
        <taxon>Fungi</taxon>
        <taxon>Dikarya</taxon>
        <taxon>Basidiomycota</taxon>
        <taxon>Agaricomycotina</taxon>
        <taxon>Agaricomycetes</taxon>
        <taxon>Cantharellales</taxon>
        <taxon>Ceratobasidiaceae</taxon>
        <taxon>Rhizoctonia</taxon>
    </lineage>
</organism>
<sequence length="179" mass="20530">MPALRCLMFGSNLLEDSVKVGFDDLSKANGCHLKAKLADQLKLSASGLRCFKVDTAHQDIEKIKTLPTAGLILNDDMLSQYWSTEPPRLINVLIFQESESRTLLSDQFSNLDLRTLLRVEDWLFLKDYFCRRSSHFLKIAQQRALKDFGKKQFLKLGTNSKSHDPSKHPWQRNSKRATC</sequence>
<dbReference type="Proteomes" id="UP000663846">
    <property type="component" value="Unassembled WGS sequence"/>
</dbReference>
<dbReference type="AlphaFoldDB" id="A0A8H2W9G8"/>
<reference evidence="2" key="1">
    <citation type="submission" date="2021-01" db="EMBL/GenBank/DDBJ databases">
        <authorList>
            <person name="Kaushik A."/>
        </authorList>
    </citation>
    <scope>NUCLEOTIDE SEQUENCE</scope>
    <source>
        <strain evidence="2">AG1-1C</strain>
    </source>
</reference>
<evidence type="ECO:0000313" key="2">
    <source>
        <dbReference type="EMBL" id="CAE6342773.1"/>
    </source>
</evidence>
<dbReference type="EMBL" id="CAJMWS010000027">
    <property type="protein sequence ID" value="CAE6342773.1"/>
    <property type="molecule type" value="Genomic_DNA"/>
</dbReference>
<name>A0A8H2W9G8_9AGAM</name>
<evidence type="ECO:0000313" key="3">
    <source>
        <dbReference type="Proteomes" id="UP000663846"/>
    </source>
</evidence>
<feature type="region of interest" description="Disordered" evidence="1">
    <location>
        <begin position="157"/>
        <end position="179"/>
    </location>
</feature>
<dbReference type="OrthoDB" id="269227at2759"/>
<gene>
    <name evidence="2" type="ORF">RDB_LOCUS5051</name>
</gene>
<protein>
    <submittedName>
        <fullName evidence="2">Uncharacterized protein</fullName>
    </submittedName>
</protein>
<evidence type="ECO:0000256" key="1">
    <source>
        <dbReference type="SAM" id="MobiDB-lite"/>
    </source>
</evidence>
<feature type="compositionally biased region" description="Basic residues" evidence="1">
    <location>
        <begin position="169"/>
        <end position="179"/>
    </location>
</feature>